<protein>
    <submittedName>
        <fullName evidence="1">Uncharacterized protein</fullName>
    </submittedName>
</protein>
<proteinExistence type="predicted"/>
<reference evidence="1" key="1">
    <citation type="submission" date="2018-05" db="EMBL/GenBank/DDBJ databases">
        <authorList>
            <person name="Lanie J.A."/>
            <person name="Ng W.-L."/>
            <person name="Kazmierczak K.M."/>
            <person name="Andrzejewski T.M."/>
            <person name="Davidsen T.M."/>
            <person name="Wayne K.J."/>
            <person name="Tettelin H."/>
            <person name="Glass J.I."/>
            <person name="Rusch D."/>
            <person name="Podicherti R."/>
            <person name="Tsui H.-C.T."/>
            <person name="Winkler M.E."/>
        </authorList>
    </citation>
    <scope>NUCLEOTIDE SEQUENCE</scope>
</reference>
<dbReference type="EMBL" id="UINC01098178">
    <property type="protein sequence ID" value="SVC56501.1"/>
    <property type="molecule type" value="Genomic_DNA"/>
</dbReference>
<name>A0A382NAD5_9ZZZZ</name>
<organism evidence="1">
    <name type="scientific">marine metagenome</name>
    <dbReference type="NCBI Taxonomy" id="408172"/>
    <lineage>
        <taxon>unclassified sequences</taxon>
        <taxon>metagenomes</taxon>
        <taxon>ecological metagenomes</taxon>
    </lineage>
</organism>
<dbReference type="AlphaFoldDB" id="A0A382NAD5"/>
<feature type="non-terminal residue" evidence="1">
    <location>
        <position position="1"/>
    </location>
</feature>
<evidence type="ECO:0000313" key="1">
    <source>
        <dbReference type="EMBL" id="SVC56501.1"/>
    </source>
</evidence>
<sequence>VALRFLLPWLLACFILPAAPRLDSPAAIEQKIRPIRADGVSWRKIAWKSCLLEGLTEAQRTGKPLILWCYIDRPVDDTRC</sequence>
<gene>
    <name evidence="1" type="ORF">METZ01_LOCUS309355</name>
</gene>
<accession>A0A382NAD5</accession>